<evidence type="ECO:0000256" key="1">
    <source>
        <dbReference type="ARBA" id="ARBA00004141"/>
    </source>
</evidence>
<evidence type="ECO:0000313" key="9">
    <source>
        <dbReference type="Proteomes" id="UP000292235"/>
    </source>
</evidence>
<feature type="region of interest" description="Disordered" evidence="5">
    <location>
        <begin position="1"/>
        <end position="37"/>
    </location>
</feature>
<feature type="compositionally biased region" description="Basic and acidic residues" evidence="5">
    <location>
        <begin position="677"/>
        <end position="692"/>
    </location>
</feature>
<feature type="transmembrane region" description="Helical" evidence="6">
    <location>
        <begin position="158"/>
        <end position="176"/>
    </location>
</feature>
<evidence type="ECO:0000259" key="7">
    <source>
        <dbReference type="Pfam" id="PF13515"/>
    </source>
</evidence>
<dbReference type="InterPro" id="IPR049453">
    <property type="entry name" value="Memb_transporter_dom"/>
</dbReference>
<reference evidence="8 9" key="1">
    <citation type="submission" date="2019-02" db="EMBL/GenBank/DDBJ databases">
        <authorList>
            <person name="Khodamoradi S."/>
            <person name="Hahnke R.L."/>
            <person name="Kaempfer P."/>
            <person name="Schumann P."/>
            <person name="Rohde M."/>
            <person name="Steinert M."/>
            <person name="Luzhetskyy A."/>
            <person name="Wink J."/>
            <person name="Ruckert C."/>
        </authorList>
    </citation>
    <scope>NUCLEOTIDE SEQUENCE [LARGE SCALE GENOMIC DNA]</scope>
    <source>
        <strain evidence="8 9">M2</strain>
    </source>
</reference>
<organism evidence="8 9">
    <name type="scientific">Streptomonospora litoralis</name>
    <dbReference type="NCBI Taxonomy" id="2498135"/>
    <lineage>
        <taxon>Bacteria</taxon>
        <taxon>Bacillati</taxon>
        <taxon>Actinomycetota</taxon>
        <taxon>Actinomycetes</taxon>
        <taxon>Streptosporangiales</taxon>
        <taxon>Nocardiopsidaceae</taxon>
        <taxon>Streptomonospora</taxon>
    </lineage>
</organism>
<feature type="transmembrane region" description="Helical" evidence="6">
    <location>
        <begin position="47"/>
        <end position="66"/>
    </location>
</feature>
<feature type="transmembrane region" description="Helical" evidence="6">
    <location>
        <begin position="72"/>
        <end position="95"/>
    </location>
</feature>
<dbReference type="Pfam" id="PF13515">
    <property type="entry name" value="FUSC_2"/>
    <property type="match status" value="1"/>
</dbReference>
<feature type="transmembrane region" description="Helical" evidence="6">
    <location>
        <begin position="507"/>
        <end position="525"/>
    </location>
</feature>
<dbReference type="OrthoDB" id="5241538at2"/>
<keyword evidence="9" id="KW-1185">Reference proteome</keyword>
<dbReference type="GO" id="GO:0016020">
    <property type="term" value="C:membrane"/>
    <property type="evidence" value="ECO:0007669"/>
    <property type="project" value="UniProtKB-SubCell"/>
</dbReference>
<keyword evidence="3 6" id="KW-1133">Transmembrane helix</keyword>
<keyword evidence="4 6" id="KW-0472">Membrane</keyword>
<feature type="region of interest" description="Disordered" evidence="5">
    <location>
        <begin position="676"/>
        <end position="707"/>
    </location>
</feature>
<feature type="transmembrane region" description="Helical" evidence="6">
    <location>
        <begin position="182"/>
        <end position="202"/>
    </location>
</feature>
<proteinExistence type="predicted"/>
<accession>A0A4P6Q322</accession>
<evidence type="ECO:0000256" key="2">
    <source>
        <dbReference type="ARBA" id="ARBA00022692"/>
    </source>
</evidence>
<sequence length="707" mass="75705">MGTVHDQGATTSSGADDPTPSEPVWNPPTRVRPKVAERPHQRVDLKALFGLASGGWAWSTAVKAAVAMASSFGLAAVLFGPQVGTLAALGSMTVLYEKDTPFQYRSVALAVVGLGFVTCVAIGSLSGMNPWAAALAIGAVAGAATWLCGALRVDRPGALFFVLVCAISTIASGGLADVPLHALIAALGAGVGWLVSMSEGLVRGRHPEHRAVADAFHQLAALLRAIGTPRLDHVQHDASIAVARAWRIVLLSQTRGYRDTATAARLRALLRWVSDIHLAATDVSLARTERLPAVASDFADALAGAVGKPELAPDENELDELRRGLRPRSLEGRLYSRLARTAQAARRSEHEVQGRGLELHDVRYPPLLQSLRSSLSRGSLLRPTTLRMGITVAVAGVAGLALGIDRFYWISITATAVLQGGNVVLTVNRSLQRALGTLVGVLIGALLLSVQLPLAVTVVLAACFMGLTQLVVPRNFFYASIFLTPMALILAHTAAPNPVEQLAQARLVDTLLGSLAGMVGAVVLWRRASAARLPQTIVDVLENTRTTLLAVLDPEVEPSADRTYRLRRDLRSALVSLRGVYDSAIGDVPRAESTQPLWPVVVAAQRSGYLALSALALEKPPPASQITLQRLDLAFDELIASLRKRRTPRLGALPRLVDYPRINMELRALSSSMRTAVAEDTRAAEREQQRRAQRERRRAQEEVDADL</sequence>
<evidence type="ECO:0000256" key="6">
    <source>
        <dbReference type="SAM" id="Phobius"/>
    </source>
</evidence>
<evidence type="ECO:0000256" key="4">
    <source>
        <dbReference type="ARBA" id="ARBA00023136"/>
    </source>
</evidence>
<dbReference type="AlphaFoldDB" id="A0A4P6Q322"/>
<feature type="transmembrane region" description="Helical" evidence="6">
    <location>
        <begin position="384"/>
        <end position="402"/>
    </location>
</feature>
<evidence type="ECO:0000256" key="5">
    <source>
        <dbReference type="SAM" id="MobiDB-lite"/>
    </source>
</evidence>
<feature type="transmembrane region" description="Helical" evidence="6">
    <location>
        <begin position="131"/>
        <end position="151"/>
    </location>
</feature>
<dbReference type="EMBL" id="CP036455">
    <property type="protein sequence ID" value="QBI54570.1"/>
    <property type="molecule type" value="Genomic_DNA"/>
</dbReference>
<feature type="domain" description="Integral membrane bound transporter" evidence="7">
    <location>
        <begin position="395"/>
        <end position="519"/>
    </location>
</feature>
<gene>
    <name evidence="8" type="ORF">EKD16_13940</name>
</gene>
<dbReference type="Proteomes" id="UP000292235">
    <property type="component" value="Chromosome"/>
</dbReference>
<name>A0A4P6Q322_9ACTN</name>
<dbReference type="KEGG" id="strr:EKD16_13940"/>
<feature type="transmembrane region" description="Helical" evidence="6">
    <location>
        <begin position="476"/>
        <end position="495"/>
    </location>
</feature>
<evidence type="ECO:0000256" key="3">
    <source>
        <dbReference type="ARBA" id="ARBA00022989"/>
    </source>
</evidence>
<feature type="transmembrane region" description="Helical" evidence="6">
    <location>
        <begin position="107"/>
        <end position="125"/>
    </location>
</feature>
<evidence type="ECO:0000313" key="8">
    <source>
        <dbReference type="EMBL" id="QBI54570.1"/>
    </source>
</evidence>
<comment type="subcellular location">
    <subcellularLocation>
        <location evidence="1">Membrane</location>
        <topology evidence="1">Multi-pass membrane protein</topology>
    </subcellularLocation>
</comment>
<keyword evidence="2 6" id="KW-0812">Transmembrane</keyword>
<feature type="transmembrane region" description="Helical" evidence="6">
    <location>
        <begin position="439"/>
        <end position="470"/>
    </location>
</feature>
<protein>
    <recommendedName>
        <fullName evidence="7">Integral membrane bound transporter domain-containing protein</fullName>
    </recommendedName>
</protein>
<dbReference type="RefSeq" id="WP_131098729.1">
    <property type="nucleotide sequence ID" value="NZ_CP036455.1"/>
</dbReference>